<name>A0A1A9EZ86_9GAMM</name>
<dbReference type="Pfam" id="PF00072">
    <property type="entry name" value="Response_reg"/>
    <property type="match status" value="1"/>
</dbReference>
<keyword evidence="5" id="KW-0808">Transferase</keyword>
<dbReference type="SMART" id="SM00304">
    <property type="entry name" value="HAMP"/>
    <property type="match status" value="1"/>
</dbReference>
<dbReference type="SUPFAM" id="SSF55874">
    <property type="entry name" value="ATPase domain of HSP90 chaperone/DNA topoisomerase II/histidine kinase"/>
    <property type="match status" value="1"/>
</dbReference>
<evidence type="ECO:0000256" key="1">
    <source>
        <dbReference type="ARBA" id="ARBA00000085"/>
    </source>
</evidence>
<dbReference type="Pfam" id="PF00672">
    <property type="entry name" value="HAMP"/>
    <property type="match status" value="1"/>
</dbReference>
<dbReference type="SMART" id="SM00448">
    <property type="entry name" value="REC"/>
    <property type="match status" value="1"/>
</dbReference>
<dbReference type="Gene3D" id="3.40.50.2300">
    <property type="match status" value="1"/>
</dbReference>
<protein>
    <recommendedName>
        <fullName evidence="3">histidine kinase</fullName>
        <ecNumber evidence="3">2.7.13.3</ecNumber>
    </recommendedName>
</protein>
<feature type="domain" description="Histidine kinase" evidence="9">
    <location>
        <begin position="482"/>
        <end position="701"/>
    </location>
</feature>
<dbReference type="EC" id="2.7.13.3" evidence="3"/>
<dbReference type="KEGG" id="mars:A8C75_11000"/>
<dbReference type="Proteomes" id="UP000078070">
    <property type="component" value="Chromosome"/>
</dbReference>
<dbReference type="SUPFAM" id="SSF158472">
    <property type="entry name" value="HAMP domain-like"/>
    <property type="match status" value="1"/>
</dbReference>
<dbReference type="PROSITE" id="PS50110">
    <property type="entry name" value="RESPONSE_REGULATORY"/>
    <property type="match status" value="1"/>
</dbReference>
<dbReference type="InterPro" id="IPR036890">
    <property type="entry name" value="HATPase_C_sf"/>
</dbReference>
<evidence type="ECO:0000256" key="7">
    <source>
        <dbReference type="PROSITE-ProRule" id="PRU00169"/>
    </source>
</evidence>
<gene>
    <name evidence="12" type="ORF">A8C75_11000</name>
</gene>
<dbReference type="InterPro" id="IPR003661">
    <property type="entry name" value="HisK_dim/P_dom"/>
</dbReference>
<dbReference type="PROSITE" id="PS50109">
    <property type="entry name" value="HIS_KIN"/>
    <property type="match status" value="1"/>
</dbReference>
<dbReference type="OrthoDB" id="9772100at2"/>
<dbReference type="Gene3D" id="1.10.287.130">
    <property type="match status" value="1"/>
</dbReference>
<evidence type="ECO:0000313" key="12">
    <source>
        <dbReference type="EMBL" id="ANG62958.1"/>
    </source>
</evidence>
<evidence type="ECO:0000256" key="2">
    <source>
        <dbReference type="ARBA" id="ARBA00004370"/>
    </source>
</evidence>
<dbReference type="InterPro" id="IPR004358">
    <property type="entry name" value="Sig_transdc_His_kin-like_C"/>
</dbReference>
<dbReference type="InterPro" id="IPR003594">
    <property type="entry name" value="HATPase_dom"/>
</dbReference>
<dbReference type="Pfam" id="PF00512">
    <property type="entry name" value="HisKA"/>
    <property type="match status" value="1"/>
</dbReference>
<evidence type="ECO:0000256" key="4">
    <source>
        <dbReference type="ARBA" id="ARBA00022553"/>
    </source>
</evidence>
<dbReference type="InterPro" id="IPR035965">
    <property type="entry name" value="PAS-like_dom_sf"/>
</dbReference>
<dbReference type="PANTHER" id="PTHR43065:SF42">
    <property type="entry name" value="TWO-COMPONENT SENSOR PPRA"/>
    <property type="match status" value="1"/>
</dbReference>
<comment type="catalytic activity">
    <reaction evidence="1">
        <text>ATP + protein L-histidine = ADP + protein N-phospho-L-histidine.</text>
        <dbReference type="EC" id="2.7.13.3"/>
    </reaction>
</comment>
<comment type="subcellular location">
    <subcellularLocation>
        <location evidence="2">Membrane</location>
    </subcellularLocation>
</comment>
<evidence type="ECO:0000256" key="3">
    <source>
        <dbReference type="ARBA" id="ARBA00012438"/>
    </source>
</evidence>
<evidence type="ECO:0000259" key="10">
    <source>
        <dbReference type="PROSITE" id="PS50110"/>
    </source>
</evidence>
<dbReference type="InterPro" id="IPR011006">
    <property type="entry name" value="CheY-like_superfamily"/>
</dbReference>
<dbReference type="InterPro" id="IPR001789">
    <property type="entry name" value="Sig_transdc_resp-reg_receiver"/>
</dbReference>
<dbReference type="InterPro" id="IPR005467">
    <property type="entry name" value="His_kinase_dom"/>
</dbReference>
<proteinExistence type="predicted"/>
<accession>A0A1A9EZ86</accession>
<dbReference type="Gene3D" id="1.10.8.500">
    <property type="entry name" value="HAMP domain in histidine kinase"/>
    <property type="match status" value="1"/>
</dbReference>
<feature type="transmembrane region" description="Helical" evidence="8">
    <location>
        <begin position="262"/>
        <end position="284"/>
    </location>
</feature>
<dbReference type="Gene3D" id="3.30.565.10">
    <property type="entry name" value="Histidine kinase-like ATPase, C-terminal domain"/>
    <property type="match status" value="1"/>
</dbReference>
<dbReference type="PROSITE" id="PS50885">
    <property type="entry name" value="HAMP"/>
    <property type="match status" value="1"/>
</dbReference>
<dbReference type="InterPro" id="IPR036097">
    <property type="entry name" value="HisK_dim/P_sf"/>
</dbReference>
<dbReference type="SMART" id="SM00387">
    <property type="entry name" value="HATPase_c"/>
    <property type="match status" value="1"/>
</dbReference>
<dbReference type="PANTHER" id="PTHR43065">
    <property type="entry name" value="SENSOR HISTIDINE KINASE"/>
    <property type="match status" value="1"/>
</dbReference>
<keyword evidence="4 7" id="KW-0597">Phosphoprotein</keyword>
<dbReference type="SUPFAM" id="SSF52172">
    <property type="entry name" value="CheY-like"/>
    <property type="match status" value="1"/>
</dbReference>
<dbReference type="EMBL" id="CP015839">
    <property type="protein sequence ID" value="ANG62958.1"/>
    <property type="molecule type" value="Genomic_DNA"/>
</dbReference>
<dbReference type="Pfam" id="PF02518">
    <property type="entry name" value="HATPase_c"/>
    <property type="match status" value="1"/>
</dbReference>
<dbReference type="AlphaFoldDB" id="A0A1A9EZ86"/>
<evidence type="ECO:0000256" key="6">
    <source>
        <dbReference type="ARBA" id="ARBA00022777"/>
    </source>
</evidence>
<dbReference type="CDD" id="cd06225">
    <property type="entry name" value="HAMP"/>
    <property type="match status" value="1"/>
</dbReference>
<dbReference type="RefSeq" id="WP_067381992.1">
    <property type="nucleotide sequence ID" value="NZ_CP015839.1"/>
</dbReference>
<dbReference type="Pfam" id="PF12860">
    <property type="entry name" value="PAS_7"/>
    <property type="match status" value="1"/>
</dbReference>
<dbReference type="GO" id="GO:0000155">
    <property type="term" value="F:phosphorelay sensor kinase activity"/>
    <property type="evidence" value="ECO:0007669"/>
    <property type="project" value="InterPro"/>
</dbReference>
<dbReference type="InterPro" id="IPR003660">
    <property type="entry name" value="HAMP_dom"/>
</dbReference>
<evidence type="ECO:0000259" key="9">
    <source>
        <dbReference type="PROSITE" id="PS50109"/>
    </source>
</evidence>
<evidence type="ECO:0000256" key="8">
    <source>
        <dbReference type="SAM" id="Phobius"/>
    </source>
</evidence>
<evidence type="ECO:0000313" key="13">
    <source>
        <dbReference type="Proteomes" id="UP000078070"/>
    </source>
</evidence>
<dbReference type="STRING" id="1821621.A8C75_11000"/>
<reference evidence="12 13" key="2">
    <citation type="journal article" date="2018" name="Int. J. Syst. Evol. Microbiol.">
        <title>Marinobacterium aestuarii sp. nov., a benzene-degrading marine bacterium isolated from estuary sediment.</title>
        <authorList>
            <person name="Bae S.S."/>
            <person name="Jung J."/>
            <person name="Chung D."/>
            <person name="Baek K."/>
        </authorList>
    </citation>
    <scope>NUCLEOTIDE SEQUENCE [LARGE SCALE GENOMIC DNA]</scope>
    <source>
        <strain evidence="12 13">ST58-10</strain>
    </source>
</reference>
<keyword evidence="8" id="KW-0472">Membrane</keyword>
<keyword evidence="8" id="KW-1133">Transmembrane helix</keyword>
<feature type="domain" description="Response regulatory" evidence="10">
    <location>
        <begin position="722"/>
        <end position="838"/>
    </location>
</feature>
<feature type="modified residue" description="4-aspartylphosphate" evidence="7">
    <location>
        <position position="772"/>
    </location>
</feature>
<sequence length="840" mass="93019">MYSARARLLLAFACITLAALALAIVGWRGLSDTEQSLERLRDEILPDISHSLELAERTASLASLAPFVAEASAPFQLQHDRQQLQQRVEQLKNLAGRIRHLTSAPALRSLLEKLYATLDELISLTQQELFQREDLRQLLYQLQQIGSPGANTASLNESNSQAIDQLLAAASASSRELALIEQRFDARIEKDTPLHSQAQQIFELRHQQLDVKQRQAYLLAAVRAISEQLSTEVKAFVDSLQSRFELQHGALAATIDQGKVRILWISLVALLALAAGATLVLTMTHNLKAVTRLMTRLASGVTEQATPAVQRRDEIGSLARAFNVFRENSRELQSMAENLQKQQRLLQTVFDNINDGLSVFDREQRLIAWNPRYLSIFDLPAGEIRRDLSLDHVQNLMARNAHSNRTLDNRQLDMTQTNLQRPEQAIRFERYYQDGRVIEFRSQPMPDGGFVTLYSDHTDRKTIESQLRQAQKMEVLGQLTGGISHDFNNLLAAVIGNLQLLEQQPDLGDKVSRYSQRALAAAERGASLVQRLLAFSRKQQLHPETQQLNALIDGMMDLVEYSVGPHIDIQTRLEACDDWIYVDPGQLENALLNLALNSSAAMPDGGTLSFSTRVVSGIDDASAADRPARVQIEVRDTGNGIPEELLERVFDPFFTTKDVGQGSGLGLSMVYGFVKQSGGDIDIQSVPGQGTCIRISLPRHSAARAPKDTVPNGPRPQGNGELVLLVEDDHLVLQAVEDMLAELGYEPLACRSAEEALAWLQANPLPDLVLSDINLGTGQTGIQLRQTLQQQWPGLPCILASGLPRDQLSKRYGLAAHSSFIAKPYRLDSLARAIATALQA</sequence>
<dbReference type="SMART" id="SM00388">
    <property type="entry name" value="HisKA"/>
    <property type="match status" value="1"/>
</dbReference>
<evidence type="ECO:0000259" key="11">
    <source>
        <dbReference type="PROSITE" id="PS50885"/>
    </source>
</evidence>
<evidence type="ECO:0000256" key="5">
    <source>
        <dbReference type="ARBA" id="ARBA00022679"/>
    </source>
</evidence>
<dbReference type="Gene3D" id="3.30.450.20">
    <property type="entry name" value="PAS domain"/>
    <property type="match status" value="1"/>
</dbReference>
<dbReference type="SUPFAM" id="SSF47384">
    <property type="entry name" value="Homodimeric domain of signal transducing histidine kinase"/>
    <property type="match status" value="1"/>
</dbReference>
<reference evidence="13" key="1">
    <citation type="submission" date="2016-05" db="EMBL/GenBank/DDBJ databases">
        <authorList>
            <person name="Baek K."/>
            <person name="Yang S.-J."/>
        </authorList>
    </citation>
    <scope>NUCLEOTIDE SEQUENCE [LARGE SCALE GENOMIC DNA]</scope>
    <source>
        <strain evidence="13">ST58-10</strain>
    </source>
</reference>
<dbReference type="GO" id="GO:0016020">
    <property type="term" value="C:membrane"/>
    <property type="evidence" value="ECO:0007669"/>
    <property type="project" value="UniProtKB-SubCell"/>
</dbReference>
<feature type="domain" description="HAMP" evidence="11">
    <location>
        <begin position="281"/>
        <end position="334"/>
    </location>
</feature>
<dbReference type="CDD" id="cd00082">
    <property type="entry name" value="HisKA"/>
    <property type="match status" value="1"/>
</dbReference>
<dbReference type="SUPFAM" id="SSF55785">
    <property type="entry name" value="PYP-like sensor domain (PAS domain)"/>
    <property type="match status" value="1"/>
</dbReference>
<keyword evidence="13" id="KW-1185">Reference proteome</keyword>
<keyword evidence="6" id="KW-0418">Kinase</keyword>
<keyword evidence="8" id="KW-0812">Transmembrane</keyword>
<organism evidence="12 13">
    <name type="scientific">Marinobacterium aestuarii</name>
    <dbReference type="NCBI Taxonomy" id="1821621"/>
    <lineage>
        <taxon>Bacteria</taxon>
        <taxon>Pseudomonadati</taxon>
        <taxon>Pseudomonadota</taxon>
        <taxon>Gammaproteobacteria</taxon>
        <taxon>Oceanospirillales</taxon>
        <taxon>Oceanospirillaceae</taxon>
        <taxon>Marinobacterium</taxon>
    </lineage>
</organism>
<dbReference type="PRINTS" id="PR00344">
    <property type="entry name" value="BCTRLSENSOR"/>
</dbReference>